<dbReference type="Pfam" id="PF02826">
    <property type="entry name" value="2-Hacid_dh_C"/>
    <property type="match status" value="1"/>
</dbReference>
<dbReference type="SUPFAM" id="SSF51735">
    <property type="entry name" value="NAD(P)-binding Rossmann-fold domains"/>
    <property type="match status" value="1"/>
</dbReference>
<evidence type="ECO:0000256" key="2">
    <source>
        <dbReference type="ARBA" id="ARBA00023002"/>
    </source>
</evidence>
<comment type="similarity">
    <text evidence="1 3">Belongs to the D-isomer specific 2-hydroxyacid dehydrogenase family.</text>
</comment>
<dbReference type="PROSITE" id="PS00671">
    <property type="entry name" value="D_2_HYDROXYACID_DH_3"/>
    <property type="match status" value="1"/>
</dbReference>
<dbReference type="InterPro" id="IPR006139">
    <property type="entry name" value="D-isomer_2_OHA_DH_cat_dom"/>
</dbReference>
<dbReference type="InterPro" id="IPR029753">
    <property type="entry name" value="D-isomer_DH_CS"/>
</dbReference>
<dbReference type="InterPro" id="IPR050223">
    <property type="entry name" value="D-isomer_2-hydroxyacid_DH"/>
</dbReference>
<feature type="domain" description="D-isomer specific 2-hydroxyacid dehydrogenase NAD-binding" evidence="5">
    <location>
        <begin position="126"/>
        <end position="308"/>
    </location>
</feature>
<dbReference type="InterPro" id="IPR006140">
    <property type="entry name" value="D-isomer_DH_NAD-bd"/>
</dbReference>
<dbReference type="Proteomes" id="UP001642406">
    <property type="component" value="Unassembled WGS sequence"/>
</dbReference>
<dbReference type="SUPFAM" id="SSF52283">
    <property type="entry name" value="Formate/glycerate dehydrogenase catalytic domain-like"/>
    <property type="match status" value="1"/>
</dbReference>
<dbReference type="PROSITE" id="PS00670">
    <property type="entry name" value="D_2_HYDROXYACID_DH_2"/>
    <property type="match status" value="1"/>
</dbReference>
<comment type="caution">
    <text evidence="6">The sequence shown here is derived from an EMBL/GenBank/DDBJ whole genome shotgun (WGS) entry which is preliminary data.</text>
</comment>
<proteinExistence type="inferred from homology"/>
<gene>
    <name evidence="6" type="ORF">SBRCBS47491_001659</name>
</gene>
<organism evidence="6 7">
    <name type="scientific">Sporothrix bragantina</name>
    <dbReference type="NCBI Taxonomy" id="671064"/>
    <lineage>
        <taxon>Eukaryota</taxon>
        <taxon>Fungi</taxon>
        <taxon>Dikarya</taxon>
        <taxon>Ascomycota</taxon>
        <taxon>Pezizomycotina</taxon>
        <taxon>Sordariomycetes</taxon>
        <taxon>Sordariomycetidae</taxon>
        <taxon>Ophiostomatales</taxon>
        <taxon>Ophiostomataceae</taxon>
        <taxon>Sporothrix</taxon>
    </lineage>
</organism>
<dbReference type="InterPro" id="IPR036291">
    <property type="entry name" value="NAD(P)-bd_dom_sf"/>
</dbReference>
<evidence type="ECO:0000256" key="1">
    <source>
        <dbReference type="ARBA" id="ARBA00005854"/>
    </source>
</evidence>
<reference evidence="6 7" key="1">
    <citation type="submission" date="2024-01" db="EMBL/GenBank/DDBJ databases">
        <authorList>
            <person name="Allen C."/>
            <person name="Tagirdzhanova G."/>
        </authorList>
    </citation>
    <scope>NUCLEOTIDE SEQUENCE [LARGE SCALE GENOMIC DNA]</scope>
</reference>
<evidence type="ECO:0000313" key="6">
    <source>
        <dbReference type="EMBL" id="CAK7213015.1"/>
    </source>
</evidence>
<dbReference type="PANTHER" id="PTHR10996:SF257">
    <property type="entry name" value="GLYOXYLATE REDUCTASE 1"/>
    <property type="match status" value="1"/>
</dbReference>
<dbReference type="PANTHER" id="PTHR10996">
    <property type="entry name" value="2-HYDROXYACID DEHYDROGENASE-RELATED"/>
    <property type="match status" value="1"/>
</dbReference>
<keyword evidence="7" id="KW-1185">Reference proteome</keyword>
<keyword evidence="2 3" id="KW-0560">Oxidoreductase</keyword>
<protein>
    <submittedName>
        <fullName evidence="6">Uncharacterized protein</fullName>
    </submittedName>
</protein>
<dbReference type="PROSITE" id="PS00065">
    <property type="entry name" value="D_2_HYDROXYACID_DH_1"/>
    <property type="match status" value="1"/>
</dbReference>
<evidence type="ECO:0000313" key="7">
    <source>
        <dbReference type="Proteomes" id="UP001642406"/>
    </source>
</evidence>
<dbReference type="EMBL" id="CAWUHC010000009">
    <property type="protein sequence ID" value="CAK7213015.1"/>
    <property type="molecule type" value="Genomic_DNA"/>
</dbReference>
<evidence type="ECO:0000259" key="5">
    <source>
        <dbReference type="Pfam" id="PF02826"/>
    </source>
</evidence>
<evidence type="ECO:0000256" key="3">
    <source>
        <dbReference type="RuleBase" id="RU003719"/>
    </source>
</evidence>
<name>A0ABP0B0G8_9PEZI</name>
<feature type="domain" description="D-isomer specific 2-hydroxyacid dehydrogenase catalytic" evidence="4">
    <location>
        <begin position="32"/>
        <end position="339"/>
    </location>
</feature>
<sequence>MGSLDNDLPQALVLGTIHHATDILSALEKQCTVQVITSGTRNEFLADCQSGRYSRVVAIGRSVDSVAFTGRFDAELVAQLPSSVRFICHNGAGYDQVDVHACKARDIVVSNTPNVVNAATADTTMLLMLAALRRMRIPQEALLSGRWADPKANFQLPLGKDPAGLTLGIVGLGGIGAAVARRAAAFDMKVQYHNRRPADETFLKGIGNELVYVSTLKELLATSDVVSVHVPLSDATHHLIGEAEFAQMKPGVVLINTARGPVVDEAALVKALESGQVWSAGLDVFEHEPEVHLGLVANEHTVLLPHIGTATVDTRRKMEAMMLGNVKSALADGVLKTPVPECKDM</sequence>
<dbReference type="CDD" id="cd12168">
    <property type="entry name" value="Mand_dh_like"/>
    <property type="match status" value="1"/>
</dbReference>
<dbReference type="Pfam" id="PF00389">
    <property type="entry name" value="2-Hacid_dh"/>
    <property type="match status" value="1"/>
</dbReference>
<dbReference type="Gene3D" id="3.40.50.720">
    <property type="entry name" value="NAD(P)-binding Rossmann-like Domain"/>
    <property type="match status" value="2"/>
</dbReference>
<dbReference type="InterPro" id="IPR029752">
    <property type="entry name" value="D-isomer_DH_CS1"/>
</dbReference>
<evidence type="ECO:0000259" key="4">
    <source>
        <dbReference type="Pfam" id="PF00389"/>
    </source>
</evidence>
<accession>A0ABP0B0G8</accession>